<evidence type="ECO:0000256" key="4">
    <source>
        <dbReference type="ARBA" id="ARBA00023136"/>
    </source>
</evidence>
<accession>A0A3N5Z8R1</accession>
<evidence type="ECO:0000256" key="5">
    <source>
        <dbReference type="HAMAP-Rule" id="MF_01361"/>
    </source>
</evidence>
<dbReference type="Proteomes" id="UP000275281">
    <property type="component" value="Unassembled WGS sequence"/>
</dbReference>
<organism evidence="6 7">
    <name type="scientific">Alteromonas sediminis</name>
    <dbReference type="NCBI Taxonomy" id="2259342"/>
    <lineage>
        <taxon>Bacteria</taxon>
        <taxon>Pseudomonadati</taxon>
        <taxon>Pseudomonadota</taxon>
        <taxon>Gammaproteobacteria</taxon>
        <taxon>Alteromonadales</taxon>
        <taxon>Alteromonadaceae</taxon>
        <taxon>Alteromonas/Salinimonas group</taxon>
        <taxon>Alteromonas</taxon>
    </lineage>
</organism>
<name>A0A3N5Z8R1_9ALTE</name>
<proteinExistence type="inferred from homology"/>
<keyword evidence="7" id="KW-1185">Reference proteome</keyword>
<evidence type="ECO:0000313" key="7">
    <source>
        <dbReference type="Proteomes" id="UP000275281"/>
    </source>
</evidence>
<dbReference type="EMBL" id="RPOK01000005">
    <property type="protein sequence ID" value="RPJ65468.1"/>
    <property type="molecule type" value="Genomic_DNA"/>
</dbReference>
<dbReference type="AlphaFoldDB" id="A0A3N5Z8R1"/>
<reference evidence="6 7" key="1">
    <citation type="submission" date="2018-11" db="EMBL/GenBank/DDBJ databases">
        <authorList>
            <person name="Ye M.-Q."/>
            <person name="Du Z.-J."/>
        </authorList>
    </citation>
    <scope>NUCLEOTIDE SEQUENCE [LARGE SCALE GENOMIC DNA]</scope>
    <source>
        <strain evidence="6 7">U0105</strain>
    </source>
</reference>
<comment type="similarity">
    <text evidence="5">Belongs to the UPF0391 family.</text>
</comment>
<gene>
    <name evidence="6" type="ORF">DRW07_15130</name>
</gene>
<comment type="caution">
    <text evidence="6">The sequence shown here is derived from an EMBL/GenBank/DDBJ whole genome shotgun (WGS) entry which is preliminary data.</text>
</comment>
<keyword evidence="3 5" id="KW-1133">Transmembrane helix</keyword>
<evidence type="ECO:0000256" key="1">
    <source>
        <dbReference type="ARBA" id="ARBA00022475"/>
    </source>
</evidence>
<keyword evidence="1 5" id="KW-1003">Cell membrane</keyword>
<keyword evidence="2 5" id="KW-0812">Transmembrane</keyword>
<protein>
    <recommendedName>
        <fullName evidence="5">UPF0391 membrane protein DRW07_15130</fullName>
    </recommendedName>
</protein>
<comment type="subcellular location">
    <subcellularLocation>
        <location evidence="5">Cell membrane</location>
        <topology evidence="5">Single-pass membrane protein</topology>
    </subcellularLocation>
</comment>
<keyword evidence="4 5" id="KW-0472">Membrane</keyword>
<dbReference type="InterPro" id="IPR009760">
    <property type="entry name" value="DUF1328"/>
</dbReference>
<dbReference type="PIRSF" id="PIRSF036466">
    <property type="entry name" value="UCP036466"/>
    <property type="match status" value="1"/>
</dbReference>
<dbReference type="HAMAP" id="MF_01361">
    <property type="entry name" value="UPF0391"/>
    <property type="match status" value="1"/>
</dbReference>
<sequence length="55" mass="6000">MLNAAIVVFIVAITAAIFGFKDFASDAVLVAKILVGVFIIFTIANYIRIKLLKRS</sequence>
<evidence type="ECO:0000256" key="2">
    <source>
        <dbReference type="ARBA" id="ARBA00022692"/>
    </source>
</evidence>
<dbReference type="GO" id="GO:0005886">
    <property type="term" value="C:plasma membrane"/>
    <property type="evidence" value="ECO:0007669"/>
    <property type="project" value="UniProtKB-SubCell"/>
</dbReference>
<evidence type="ECO:0000313" key="6">
    <source>
        <dbReference type="EMBL" id="RPJ65468.1"/>
    </source>
</evidence>
<feature type="transmembrane region" description="Helical" evidence="5">
    <location>
        <begin position="29"/>
        <end position="47"/>
    </location>
</feature>
<evidence type="ECO:0000256" key="3">
    <source>
        <dbReference type="ARBA" id="ARBA00022989"/>
    </source>
</evidence>